<accession>A0ABT7NFU8</accession>
<dbReference type="PANTHER" id="PTHR43779">
    <property type="entry name" value="DIOXYGENASE RV0097-RELATED"/>
    <property type="match status" value="1"/>
</dbReference>
<dbReference type="PANTHER" id="PTHR43779:SF3">
    <property type="entry name" value="(3R)-3-[(CARBOXYMETHYL)AMINO]FATTY ACID OXYGENASE_DECARBOXYLASE"/>
    <property type="match status" value="1"/>
</dbReference>
<evidence type="ECO:0000313" key="8">
    <source>
        <dbReference type="Proteomes" id="UP001174908"/>
    </source>
</evidence>
<dbReference type="InterPro" id="IPR051178">
    <property type="entry name" value="TfdA_dioxygenase"/>
</dbReference>
<dbReference type="EMBL" id="JASZYV010000004">
    <property type="protein sequence ID" value="MDM0046811.1"/>
    <property type="molecule type" value="Genomic_DNA"/>
</dbReference>
<dbReference type="Proteomes" id="UP001174908">
    <property type="component" value="Unassembled WGS sequence"/>
</dbReference>
<evidence type="ECO:0000313" key="7">
    <source>
        <dbReference type="EMBL" id="MDM0046811.1"/>
    </source>
</evidence>
<keyword evidence="3 7" id="KW-0223">Dioxygenase</keyword>
<dbReference type="InterPro" id="IPR042098">
    <property type="entry name" value="TauD-like_sf"/>
</dbReference>
<comment type="similarity">
    <text evidence="1">Belongs to the TfdA dioxygenase family.</text>
</comment>
<evidence type="ECO:0000256" key="5">
    <source>
        <dbReference type="ARBA" id="ARBA00023004"/>
    </source>
</evidence>
<dbReference type="SUPFAM" id="SSF51197">
    <property type="entry name" value="Clavaminate synthase-like"/>
    <property type="match status" value="1"/>
</dbReference>
<evidence type="ECO:0000256" key="1">
    <source>
        <dbReference type="ARBA" id="ARBA00005896"/>
    </source>
</evidence>
<dbReference type="GO" id="GO:0051213">
    <property type="term" value="F:dioxygenase activity"/>
    <property type="evidence" value="ECO:0007669"/>
    <property type="project" value="UniProtKB-KW"/>
</dbReference>
<proteinExistence type="inferred from homology"/>
<name>A0ABT7NFU8_9BURK</name>
<reference evidence="7" key="1">
    <citation type="submission" date="2023-06" db="EMBL/GenBank/DDBJ databases">
        <authorList>
            <person name="Jiang Y."/>
            <person name="Liu Q."/>
        </authorList>
    </citation>
    <scope>NUCLEOTIDE SEQUENCE</scope>
    <source>
        <strain evidence="7">CGMCC 1.12089</strain>
    </source>
</reference>
<dbReference type="RefSeq" id="WP_286661921.1">
    <property type="nucleotide sequence ID" value="NZ_JASZYV010000004.1"/>
</dbReference>
<keyword evidence="8" id="KW-1185">Reference proteome</keyword>
<evidence type="ECO:0000259" key="6">
    <source>
        <dbReference type="Pfam" id="PF02668"/>
    </source>
</evidence>
<dbReference type="Gene3D" id="3.60.130.10">
    <property type="entry name" value="Clavaminate synthase-like"/>
    <property type="match status" value="1"/>
</dbReference>
<keyword evidence="5" id="KW-0408">Iron</keyword>
<organism evidence="7 8">
    <name type="scientific">Variovorax dokdonensis</name>
    <dbReference type="NCBI Taxonomy" id="344883"/>
    <lineage>
        <taxon>Bacteria</taxon>
        <taxon>Pseudomonadati</taxon>
        <taxon>Pseudomonadota</taxon>
        <taxon>Betaproteobacteria</taxon>
        <taxon>Burkholderiales</taxon>
        <taxon>Comamonadaceae</taxon>
        <taxon>Variovorax</taxon>
    </lineage>
</organism>
<dbReference type="Pfam" id="PF02668">
    <property type="entry name" value="TauD"/>
    <property type="match status" value="1"/>
</dbReference>
<feature type="domain" description="TauD/TfdA-like" evidence="6">
    <location>
        <begin position="13"/>
        <end position="287"/>
    </location>
</feature>
<comment type="caution">
    <text evidence="7">The sequence shown here is derived from an EMBL/GenBank/DDBJ whole genome shotgun (WGS) entry which is preliminary data.</text>
</comment>
<protein>
    <submittedName>
        <fullName evidence="7">TauD/TfdA family dioxygenase</fullName>
        <ecNumber evidence="7">1.14.11.-</ecNumber>
    </submittedName>
</protein>
<evidence type="ECO:0000256" key="2">
    <source>
        <dbReference type="ARBA" id="ARBA00022723"/>
    </source>
</evidence>
<dbReference type="InterPro" id="IPR003819">
    <property type="entry name" value="TauD/TfdA-like"/>
</dbReference>
<gene>
    <name evidence="7" type="ORF">QTH91_20130</name>
</gene>
<sequence length="313" mass="35411">MEQAEIVEQPVVTRLNPALGAEITGIDLSLPMHPEQIRAFRGALDNYGVLCFRDQKLTEQQQIAFTEQWGLLEDFPEENKTVSASTVYNVANVSAQGEHLPETDHRVIFQKVNALWHTDSSYRYVPAYASLLYGIEVMPDDAVGGRTGFSNMVLAYEALPDDLKSRIEPLHMVHSYEHGRRMFASLPPLSNFEKNAVPPVSHPLVRVHPDGRRSLFMTANAGNEISGMPLEEGQALHRQLVEHVSRPEFCYFHKWKKGDLVVWDNRTTLHKAEVYDMGRYRRVFRRTTLAGEGPVLGPYSQEVVARAKCPSVK</sequence>
<keyword evidence="4 7" id="KW-0560">Oxidoreductase</keyword>
<evidence type="ECO:0000256" key="3">
    <source>
        <dbReference type="ARBA" id="ARBA00022964"/>
    </source>
</evidence>
<evidence type="ECO:0000256" key="4">
    <source>
        <dbReference type="ARBA" id="ARBA00023002"/>
    </source>
</evidence>
<dbReference type="EC" id="1.14.11.-" evidence="7"/>
<keyword evidence="2" id="KW-0479">Metal-binding</keyword>